<reference evidence="1 2" key="1">
    <citation type="journal article" date="2017" name="ISME J.">
        <title>Grape pomace compost harbors organohalide-respiring Dehalogenimonas species with novel reductive dehalogenase genes.</title>
        <authorList>
            <person name="Yang Y."/>
            <person name="Higgins S.A."/>
            <person name="Yan J."/>
            <person name="Simsir B."/>
            <person name="Chourey K."/>
            <person name="Iyer R."/>
            <person name="Hettich R.L."/>
            <person name="Baldwin B."/>
            <person name="Ogles D.M."/>
            <person name="Loffler F.E."/>
        </authorList>
    </citation>
    <scope>NUCLEOTIDE SEQUENCE [LARGE SCALE GENOMIC DNA]</scope>
    <source>
        <strain evidence="1 2">GP</strain>
    </source>
</reference>
<keyword evidence="2" id="KW-1185">Reference proteome</keyword>
<evidence type="ECO:0000313" key="2">
    <source>
        <dbReference type="Proteomes" id="UP000235653"/>
    </source>
</evidence>
<organism evidence="1 2">
    <name type="scientific">Dehalogenimonas etheniformans</name>
    <dbReference type="NCBI Taxonomy" id="1536648"/>
    <lineage>
        <taxon>Bacteria</taxon>
        <taxon>Bacillati</taxon>
        <taxon>Chloroflexota</taxon>
        <taxon>Dehalococcoidia</taxon>
        <taxon>Dehalococcoidales</taxon>
        <taxon>Dehalococcoidaceae</taxon>
        <taxon>Dehalogenimonas</taxon>
    </lineage>
</organism>
<gene>
    <name evidence="1" type="ORF">JP09_010045</name>
</gene>
<comment type="caution">
    <text evidence="1">The sequence shown here is derived from an EMBL/GenBank/DDBJ whole genome shotgun (WGS) entry which is preliminary data.</text>
</comment>
<dbReference type="EMBL" id="JQAN02000014">
    <property type="protein sequence ID" value="PPD57371.1"/>
    <property type="molecule type" value="Genomic_DNA"/>
</dbReference>
<protein>
    <submittedName>
        <fullName evidence="1">Uncharacterized protein</fullName>
    </submittedName>
</protein>
<evidence type="ECO:0000313" key="1">
    <source>
        <dbReference type="EMBL" id="PPD57371.1"/>
    </source>
</evidence>
<dbReference type="RefSeq" id="WP_102331567.1">
    <property type="nucleotide sequence ID" value="NZ_CP058566.2"/>
</dbReference>
<sequence length="88" mass="9920">MAVTKIHEFIGPHGAYTICWREQEGETDKTIESILDNLELTGEIRVATREYIVNYLKTSPATFVLGEDDELQHQACVFSMGFEAARPS</sequence>
<dbReference type="AlphaFoldDB" id="A0A2P5P4Z6"/>
<accession>A0A2P5P4Z6</accession>
<proteinExistence type="predicted"/>
<name>A0A2P5P4Z6_9CHLR</name>
<dbReference type="Proteomes" id="UP000235653">
    <property type="component" value="Unassembled WGS sequence"/>
</dbReference>